<feature type="non-terminal residue" evidence="2">
    <location>
        <position position="98"/>
    </location>
</feature>
<proteinExistence type="predicted"/>
<dbReference type="Proteomes" id="UP000789901">
    <property type="component" value="Unassembled WGS sequence"/>
</dbReference>
<evidence type="ECO:0000313" key="2">
    <source>
        <dbReference type="EMBL" id="CAG8786692.1"/>
    </source>
</evidence>
<evidence type="ECO:0000256" key="1">
    <source>
        <dbReference type="SAM" id="Phobius"/>
    </source>
</evidence>
<comment type="caution">
    <text evidence="2">The sequence shown here is derived from an EMBL/GenBank/DDBJ whole genome shotgun (WGS) entry which is preliminary data.</text>
</comment>
<keyword evidence="3" id="KW-1185">Reference proteome</keyword>
<gene>
    <name evidence="2" type="ORF">GMARGA_LOCUS20557</name>
</gene>
<accession>A0ABN7VMI6</accession>
<sequence>MKSKFNLKQYYITTRKIIFRIIILSFLLWNYVNIGLKLKEQASTGSAKDILNVYNTTQENTTNSSLEILNVYNTIQENTFNSSLEIHNTTNSSLKILN</sequence>
<protein>
    <submittedName>
        <fullName evidence="2">43834_t:CDS:1</fullName>
    </submittedName>
</protein>
<keyword evidence="1" id="KW-0472">Membrane</keyword>
<evidence type="ECO:0000313" key="3">
    <source>
        <dbReference type="Proteomes" id="UP000789901"/>
    </source>
</evidence>
<keyword evidence="1" id="KW-1133">Transmembrane helix</keyword>
<name>A0ABN7VMI6_GIGMA</name>
<organism evidence="2 3">
    <name type="scientific">Gigaspora margarita</name>
    <dbReference type="NCBI Taxonomy" id="4874"/>
    <lineage>
        <taxon>Eukaryota</taxon>
        <taxon>Fungi</taxon>
        <taxon>Fungi incertae sedis</taxon>
        <taxon>Mucoromycota</taxon>
        <taxon>Glomeromycotina</taxon>
        <taxon>Glomeromycetes</taxon>
        <taxon>Diversisporales</taxon>
        <taxon>Gigasporaceae</taxon>
        <taxon>Gigaspora</taxon>
    </lineage>
</organism>
<dbReference type="EMBL" id="CAJVQB010018143">
    <property type="protein sequence ID" value="CAG8786692.1"/>
    <property type="molecule type" value="Genomic_DNA"/>
</dbReference>
<keyword evidence="1" id="KW-0812">Transmembrane</keyword>
<reference evidence="2 3" key="1">
    <citation type="submission" date="2021-06" db="EMBL/GenBank/DDBJ databases">
        <authorList>
            <person name="Kallberg Y."/>
            <person name="Tangrot J."/>
            <person name="Rosling A."/>
        </authorList>
    </citation>
    <scope>NUCLEOTIDE SEQUENCE [LARGE SCALE GENOMIC DNA]</scope>
    <source>
        <strain evidence="2 3">120-4 pot B 10/14</strain>
    </source>
</reference>
<feature type="transmembrane region" description="Helical" evidence="1">
    <location>
        <begin position="17"/>
        <end position="36"/>
    </location>
</feature>